<comment type="caution">
    <text evidence="4">The sequence shown here is derived from an EMBL/GenBank/DDBJ whole genome shotgun (WGS) entry which is preliminary data.</text>
</comment>
<keyword evidence="1" id="KW-0418">Kinase</keyword>
<dbReference type="RefSeq" id="WP_190180006.1">
    <property type="nucleotide sequence ID" value="NZ_BMVF01000014.1"/>
</dbReference>
<dbReference type="InterPro" id="IPR050267">
    <property type="entry name" value="Anti-sigma-factor_SerPK"/>
</dbReference>
<dbReference type="Pfam" id="PF13581">
    <property type="entry name" value="HATPase_c_2"/>
    <property type="match status" value="1"/>
</dbReference>
<feature type="domain" description="Histidine kinase/HSP90-like ATPase" evidence="2">
    <location>
        <begin position="205"/>
        <end position="318"/>
    </location>
</feature>
<organism evidence="4 5">
    <name type="scientific">Streptomyces naganishii JCM 4654</name>
    <dbReference type="NCBI Taxonomy" id="1306179"/>
    <lineage>
        <taxon>Bacteria</taxon>
        <taxon>Bacillati</taxon>
        <taxon>Actinomycetota</taxon>
        <taxon>Actinomycetes</taxon>
        <taxon>Kitasatosporales</taxon>
        <taxon>Streptomycetaceae</taxon>
        <taxon>Streptomyces</taxon>
    </lineage>
</organism>
<dbReference type="GO" id="GO:0004674">
    <property type="term" value="F:protein serine/threonine kinase activity"/>
    <property type="evidence" value="ECO:0007669"/>
    <property type="project" value="UniProtKB-KW"/>
</dbReference>
<proteinExistence type="predicted"/>
<evidence type="ECO:0000259" key="2">
    <source>
        <dbReference type="Pfam" id="PF13581"/>
    </source>
</evidence>
<dbReference type="CDD" id="cd16936">
    <property type="entry name" value="HATPase_RsbW-like"/>
    <property type="match status" value="1"/>
</dbReference>
<evidence type="ECO:0000313" key="5">
    <source>
        <dbReference type="Proteomes" id="UP000608955"/>
    </source>
</evidence>
<dbReference type="EMBL" id="BMVF01000014">
    <property type="protein sequence ID" value="GHD93235.1"/>
    <property type="molecule type" value="Genomic_DNA"/>
</dbReference>
<dbReference type="PANTHER" id="PTHR35526:SF3">
    <property type="entry name" value="ANTI-SIGMA-F FACTOR RSBW"/>
    <property type="match status" value="1"/>
</dbReference>
<dbReference type="Proteomes" id="UP000608955">
    <property type="component" value="Unassembled WGS sequence"/>
</dbReference>
<dbReference type="Pfam" id="PF14417">
    <property type="entry name" value="MEDS"/>
    <property type="match status" value="1"/>
</dbReference>
<dbReference type="InterPro" id="IPR047718">
    <property type="entry name" value="RsbA-like_anti_sig"/>
</dbReference>
<evidence type="ECO:0000256" key="1">
    <source>
        <dbReference type="ARBA" id="ARBA00022527"/>
    </source>
</evidence>
<reference evidence="4" key="1">
    <citation type="journal article" date="2014" name="Int. J. Syst. Evol. Microbiol.">
        <title>Complete genome sequence of Corynebacterium casei LMG S-19264T (=DSM 44701T), isolated from a smear-ripened cheese.</title>
        <authorList>
            <consortium name="US DOE Joint Genome Institute (JGI-PGF)"/>
            <person name="Walter F."/>
            <person name="Albersmeier A."/>
            <person name="Kalinowski J."/>
            <person name="Ruckert C."/>
        </authorList>
    </citation>
    <scope>NUCLEOTIDE SEQUENCE</scope>
    <source>
        <strain evidence="4">JCM 4654</strain>
    </source>
</reference>
<gene>
    <name evidence="4" type="ORF">GCM10010508_49110</name>
</gene>
<protein>
    <recommendedName>
        <fullName evidence="6">Sensor histidine kinase</fullName>
    </recommendedName>
</protein>
<dbReference type="InterPro" id="IPR025847">
    <property type="entry name" value="MEDS_domain"/>
</dbReference>
<name>A0A918Y849_9ACTN</name>
<dbReference type="SUPFAM" id="SSF55874">
    <property type="entry name" value="ATPase domain of HSP90 chaperone/DNA topoisomerase II/histidine kinase"/>
    <property type="match status" value="1"/>
</dbReference>
<dbReference type="AlphaFoldDB" id="A0A918Y849"/>
<dbReference type="InterPro" id="IPR036890">
    <property type="entry name" value="HATPase_C_sf"/>
</dbReference>
<accession>A0A918Y849</accession>
<dbReference type="NCBIfam" id="NF041045">
    <property type="entry name" value="RsbA_anti_sig"/>
    <property type="match status" value="1"/>
</dbReference>
<reference evidence="4" key="2">
    <citation type="submission" date="2020-09" db="EMBL/GenBank/DDBJ databases">
        <authorList>
            <person name="Sun Q."/>
            <person name="Ohkuma M."/>
        </authorList>
    </citation>
    <scope>NUCLEOTIDE SEQUENCE</scope>
    <source>
        <strain evidence="4">JCM 4654</strain>
    </source>
</reference>
<evidence type="ECO:0000259" key="3">
    <source>
        <dbReference type="Pfam" id="PF14417"/>
    </source>
</evidence>
<keyword evidence="5" id="KW-1185">Reference proteome</keyword>
<sequence length="322" mass="35058">MTAEAPADQPMEAGRTSARQGVQHCALLYGDDQEFLAGALPHLRKGIEAGDPAFAVTPREEAEVLRDSLGSDAPAVQFIDPSDFYSTPVRAMAGMMAVARSLGTRPAWVVASADWSKYPDAMEWVRYDSIFNLGFADADFRGYCCYNTSVLSPEVISLVRQTHPRIHEGARLRENPDYRDPYDFVAGVDSTPLPPSPSSAASMEVRPTDLHALRVFVTEQARRCAIAGDALYNLLVAVTEVATNAVRHGHPPVTLRAWPDNGLVCEITDSGHWQPEEFLSWVPPQSALKSGFGIWGVGMLCDTVQVRTGPKGTAVRLRTCGN</sequence>
<keyword evidence="1" id="KW-0723">Serine/threonine-protein kinase</keyword>
<dbReference type="Gene3D" id="3.30.565.10">
    <property type="entry name" value="Histidine kinase-like ATPase, C-terminal domain"/>
    <property type="match status" value="1"/>
</dbReference>
<dbReference type="PANTHER" id="PTHR35526">
    <property type="entry name" value="ANTI-SIGMA-F FACTOR RSBW-RELATED"/>
    <property type="match status" value="1"/>
</dbReference>
<keyword evidence="1" id="KW-0808">Transferase</keyword>
<feature type="domain" description="MEDS" evidence="3">
    <location>
        <begin position="24"/>
        <end position="164"/>
    </location>
</feature>
<evidence type="ECO:0000313" key="4">
    <source>
        <dbReference type="EMBL" id="GHD93235.1"/>
    </source>
</evidence>
<evidence type="ECO:0008006" key="6">
    <source>
        <dbReference type="Google" id="ProtNLM"/>
    </source>
</evidence>
<dbReference type="InterPro" id="IPR003594">
    <property type="entry name" value="HATPase_dom"/>
</dbReference>